<name>A0AAU8YWI4_CLOBO</name>
<dbReference type="EMBL" id="CP027776">
    <property type="protein sequence ID" value="AVP64056.1"/>
    <property type="molecule type" value="Genomic_DNA"/>
</dbReference>
<evidence type="ECO:0000259" key="2">
    <source>
        <dbReference type="Pfam" id="PF08241"/>
    </source>
</evidence>
<dbReference type="PANTHER" id="PTHR44068">
    <property type="entry name" value="ZGC:194242"/>
    <property type="match status" value="1"/>
</dbReference>
<dbReference type="PANTHER" id="PTHR44068:SF11">
    <property type="entry name" value="GERANYL DIPHOSPHATE 2-C-METHYLTRANSFERASE"/>
    <property type="match status" value="1"/>
</dbReference>
<dbReference type="NCBIfam" id="TIGR03587">
    <property type="entry name" value="Pse_Me-ase"/>
    <property type="match status" value="1"/>
</dbReference>
<dbReference type="InterPro" id="IPR050447">
    <property type="entry name" value="Erg6_SMT_methyltransf"/>
</dbReference>
<dbReference type="InterPro" id="IPR029063">
    <property type="entry name" value="SAM-dependent_MTases_sf"/>
</dbReference>
<dbReference type="Gene3D" id="3.40.50.150">
    <property type="entry name" value="Vaccinia Virus protein VP39"/>
    <property type="match status" value="1"/>
</dbReference>
<proteinExistence type="predicted"/>
<feature type="domain" description="Methyltransferase type 11" evidence="2">
    <location>
        <begin position="60"/>
        <end position="145"/>
    </location>
</feature>
<keyword evidence="1" id="KW-0808">Transferase</keyword>
<sequence length="212" mass="25437">MLMDFQKQKWSTEFGKEYTDRNIYKPDNLDEFYKKQYGVTRSEMNNKFLTQYVDRDSKILEVGCNVGNQLRLLQRMGYTNLYGIELQDYAVEKAKELTKGINIIKGNADDIPFKDGYFDLVFTSGVLIHINPENIKKVLEEIFRCSNKYIFGFEYYSDNYEKINYRGNDDLLWKTDFSKLYLKYIPNLKIEKYKKFKYIDNNNEDLMFLLKK</sequence>
<dbReference type="Proteomes" id="UP000238070">
    <property type="component" value="Chromosome"/>
</dbReference>
<accession>A0AAU8YWI4</accession>
<dbReference type="GO" id="GO:0032259">
    <property type="term" value="P:methylation"/>
    <property type="evidence" value="ECO:0007669"/>
    <property type="project" value="UniProtKB-KW"/>
</dbReference>
<dbReference type="CDD" id="cd02440">
    <property type="entry name" value="AdoMet_MTases"/>
    <property type="match status" value="1"/>
</dbReference>
<dbReference type="Pfam" id="PF08241">
    <property type="entry name" value="Methyltransf_11"/>
    <property type="match status" value="1"/>
</dbReference>
<keyword evidence="3" id="KW-0489">Methyltransferase</keyword>
<gene>
    <name evidence="3" type="ORF">C3B64_07215</name>
</gene>
<organism evidence="3 4">
    <name type="scientific">Clostridium botulinum</name>
    <dbReference type="NCBI Taxonomy" id="1491"/>
    <lineage>
        <taxon>Bacteria</taxon>
        <taxon>Bacillati</taxon>
        <taxon>Bacillota</taxon>
        <taxon>Clostridia</taxon>
        <taxon>Eubacteriales</taxon>
        <taxon>Clostridiaceae</taxon>
        <taxon>Clostridium</taxon>
    </lineage>
</organism>
<reference evidence="3 4" key="1">
    <citation type="submission" date="2018-01" db="EMBL/GenBank/DDBJ databases">
        <title>Genetic Diversity of Clostridium botulinum in seafood.</title>
        <authorList>
            <person name="Athira V."/>
            <person name="Arun Jyothi P.V."/>
            <person name="Lalitha K.V."/>
            <person name="Joseph T.C."/>
        </authorList>
    </citation>
    <scope>NUCLEOTIDE SEQUENCE [LARGE SCALE GENOMIC DNA]</scope>
    <source>
        <strain evidence="3 4">Mfbjulcb5</strain>
    </source>
</reference>
<dbReference type="AlphaFoldDB" id="A0AAU8YWI4"/>
<dbReference type="GO" id="GO:0008757">
    <property type="term" value="F:S-adenosylmethionine-dependent methyltransferase activity"/>
    <property type="evidence" value="ECO:0007669"/>
    <property type="project" value="InterPro"/>
</dbReference>
<dbReference type="SUPFAM" id="SSF53335">
    <property type="entry name" value="S-adenosyl-L-methionine-dependent methyltransferases"/>
    <property type="match status" value="1"/>
</dbReference>
<dbReference type="InterPro" id="IPR020027">
    <property type="entry name" value="Pseudamin_synth-assoc_MeTrfase"/>
</dbReference>
<evidence type="ECO:0000313" key="3">
    <source>
        <dbReference type="EMBL" id="AVP64056.1"/>
    </source>
</evidence>
<dbReference type="InterPro" id="IPR013216">
    <property type="entry name" value="Methyltransf_11"/>
</dbReference>
<protein>
    <submittedName>
        <fullName evidence="3">Methyltransferase type 11</fullName>
    </submittedName>
</protein>
<evidence type="ECO:0000256" key="1">
    <source>
        <dbReference type="ARBA" id="ARBA00022679"/>
    </source>
</evidence>
<evidence type="ECO:0000313" key="4">
    <source>
        <dbReference type="Proteomes" id="UP000238070"/>
    </source>
</evidence>